<feature type="active site" description="Proton donor" evidence="2">
    <location>
        <position position="12"/>
    </location>
</feature>
<dbReference type="Gene3D" id="3.40.50.1000">
    <property type="entry name" value="HAD superfamily/HAD-like"/>
    <property type="match status" value="2"/>
</dbReference>
<evidence type="ECO:0000256" key="3">
    <source>
        <dbReference type="PIRSR" id="PIRSR000915-2"/>
    </source>
</evidence>
<keyword evidence="1 4" id="KW-0479">Metal-binding</keyword>
<dbReference type="PANTHER" id="PTHR19288:SF46">
    <property type="entry name" value="HALOACID DEHALOGENASE-LIKE HYDROLASE DOMAIN-CONTAINING PROTEIN 2"/>
    <property type="match status" value="1"/>
</dbReference>
<dbReference type="NCBIfam" id="TIGR01460">
    <property type="entry name" value="HAD-SF-IIA"/>
    <property type="match status" value="1"/>
</dbReference>
<evidence type="ECO:0000256" key="1">
    <source>
        <dbReference type="PIRNR" id="PIRNR000915"/>
    </source>
</evidence>
<dbReference type="Pfam" id="PF13344">
    <property type="entry name" value="Hydrolase_6"/>
    <property type="match status" value="1"/>
</dbReference>
<feature type="binding site" evidence="3">
    <location>
        <position position="186"/>
    </location>
    <ligand>
        <name>substrate</name>
    </ligand>
</feature>
<dbReference type="InterPro" id="IPR036412">
    <property type="entry name" value="HAD-like_sf"/>
</dbReference>
<dbReference type="AlphaFoldDB" id="A0A4Y6V462"/>
<dbReference type="InterPro" id="IPR006357">
    <property type="entry name" value="HAD-SF_hydro_IIA"/>
</dbReference>
<feature type="binding site" evidence="4">
    <location>
        <position position="211"/>
    </location>
    <ligand>
        <name>Mg(2+)</name>
        <dbReference type="ChEBI" id="CHEBI:18420"/>
    </ligand>
</feature>
<name>A0A4Y6V462_SACBS</name>
<dbReference type="EC" id="3.1.3.-" evidence="1"/>
<dbReference type="InterPro" id="IPR023214">
    <property type="entry name" value="HAD_sf"/>
</dbReference>
<dbReference type="GO" id="GO:0005737">
    <property type="term" value="C:cytoplasm"/>
    <property type="evidence" value="ECO:0007669"/>
    <property type="project" value="TreeGrafter"/>
</dbReference>
<keyword evidence="6" id="KW-1185">Reference proteome</keyword>
<gene>
    <name evidence="5" type="ORF">FFV09_22675</name>
</gene>
<dbReference type="SUPFAM" id="SSF56784">
    <property type="entry name" value="HAD-like"/>
    <property type="match status" value="1"/>
</dbReference>
<dbReference type="RefSeq" id="WP_141449958.1">
    <property type="nucleotide sequence ID" value="NZ_CP041217.1"/>
</dbReference>
<proteinExistence type="inferred from homology"/>
<dbReference type="Proteomes" id="UP000316968">
    <property type="component" value="Chromosome"/>
</dbReference>
<dbReference type="PANTHER" id="PTHR19288">
    <property type="entry name" value="4-NITROPHENYLPHOSPHATASE-RELATED"/>
    <property type="match status" value="1"/>
</dbReference>
<comment type="similarity">
    <text evidence="1">Belongs to the HAD-like hydrolase superfamily. NagD family.</text>
</comment>
<evidence type="ECO:0000313" key="5">
    <source>
        <dbReference type="EMBL" id="QDH23421.1"/>
    </source>
</evidence>
<dbReference type="GO" id="GO:0016791">
    <property type="term" value="F:phosphatase activity"/>
    <property type="evidence" value="ECO:0007669"/>
    <property type="project" value="TreeGrafter"/>
</dbReference>
<accession>A0A4Y6V462</accession>
<comment type="function">
    <text evidence="1">Catalyzes the dephosphorylation of 2-6 carbon acid sugars in vitro.</text>
</comment>
<sequence>MPSPNAFLIDLDGTLYHGERRVPGADELIAALNERGIPFLFLTNNSSASQDTVAQRLNNMGIPAKREQVCTSSMAAAAYIAQRKPGASVAIFGEAGLRGAAAAAGLSEFAGDPRQGRPDYVIQGIDREFSYGKLAQAGRWILGGSEFVLTNPDLLLPSENGLMPGAGTLGASLEAMTGVKPTVIGKPSPILMNFAFDLLGVEAADVTVIGDNMMTDIKAGAQSGCRSLLLLTEEGVTTPHNLERHQVLADAKPDLIRHNLREIQDWILSGY</sequence>
<reference evidence="5 6" key="1">
    <citation type="submission" date="2019-06" db="EMBL/GenBank/DDBJ databases">
        <title>Saccharibacillus brassicae sp. nov., an endophytic bacterium isolated from Chinese cabbage seeds (Brassica pekinensis).</title>
        <authorList>
            <person name="Jiang L."/>
            <person name="Lee J."/>
            <person name="Kim S.W."/>
        </authorList>
    </citation>
    <scope>NUCLEOTIDE SEQUENCE [LARGE SCALE GENOMIC DNA]</scope>
    <source>
        <strain evidence="6">KCTC 43072 / ATSA2</strain>
    </source>
</reference>
<dbReference type="OrthoDB" id="9810449at2"/>
<keyword evidence="1 4" id="KW-0460">Magnesium</keyword>
<evidence type="ECO:0000313" key="6">
    <source>
        <dbReference type="Proteomes" id="UP000316968"/>
    </source>
</evidence>
<evidence type="ECO:0000256" key="2">
    <source>
        <dbReference type="PIRSR" id="PIRSR000915-1"/>
    </source>
</evidence>
<dbReference type="Pfam" id="PF13242">
    <property type="entry name" value="Hydrolase_like"/>
    <property type="match status" value="1"/>
</dbReference>
<dbReference type="KEGG" id="saca:FFV09_22675"/>
<dbReference type="PIRSF" id="PIRSF000915">
    <property type="entry name" value="PGP-type_phosphatase"/>
    <property type="match status" value="1"/>
</dbReference>
<dbReference type="GO" id="GO:0046872">
    <property type="term" value="F:metal ion binding"/>
    <property type="evidence" value="ECO:0007669"/>
    <property type="project" value="UniProtKB-KW"/>
</dbReference>
<dbReference type="EMBL" id="CP041217">
    <property type="protein sequence ID" value="QDH23421.1"/>
    <property type="molecule type" value="Genomic_DNA"/>
</dbReference>
<feature type="binding site" evidence="4">
    <location>
        <position position="12"/>
    </location>
    <ligand>
        <name>Mg(2+)</name>
        <dbReference type="ChEBI" id="CHEBI:18420"/>
    </ligand>
</feature>
<protein>
    <recommendedName>
        <fullName evidence="1">Acid sugar phosphatase</fullName>
        <ecNumber evidence="1">3.1.3.-</ecNumber>
    </recommendedName>
</protein>
<keyword evidence="5" id="KW-0378">Hydrolase</keyword>
<feature type="binding site" evidence="4">
    <location>
        <position position="10"/>
    </location>
    <ligand>
        <name>Mg(2+)</name>
        <dbReference type="ChEBI" id="CHEBI:18420"/>
    </ligand>
</feature>
<feature type="active site" description="Nucleophile" evidence="2">
    <location>
        <position position="10"/>
    </location>
</feature>
<organism evidence="5 6">
    <name type="scientific">Saccharibacillus brassicae</name>
    <dbReference type="NCBI Taxonomy" id="2583377"/>
    <lineage>
        <taxon>Bacteria</taxon>
        <taxon>Bacillati</taxon>
        <taxon>Bacillota</taxon>
        <taxon>Bacilli</taxon>
        <taxon>Bacillales</taxon>
        <taxon>Paenibacillaceae</taxon>
        <taxon>Saccharibacillus</taxon>
    </lineage>
</organism>
<comment type="cofactor">
    <cofactor evidence="4">
        <name>Mg(2+)</name>
        <dbReference type="ChEBI" id="CHEBI:18420"/>
    </cofactor>
    <text evidence="4">Divalent metal ions. Mg(2+) is the most effective.</text>
</comment>
<evidence type="ECO:0000256" key="4">
    <source>
        <dbReference type="PIRSR" id="PIRSR000915-3"/>
    </source>
</evidence>